<sequence>MNYGVLVHNMDKRRKPANSPTEPRQGAQAIRRALAVLRILAAGREDGVPLAEVVQATGLTRPTVHRIVHVLIEEGIVERHDRTGCYAIGNQVPELALARPQPSPLLVAAGPSLRRASAAIGDTLFLTVRTGNDTLCVDRRIGAYPIQVLSIDVGARRPLGVSSAGVAILAALPPQDARKLVAANEKRFESYRTDAATVLGQVVAARRRGYGMRELGLVQGTKSISTWIKTPDGRPAAAMTVSAVRTRLGPRREQEVAEILLREARVIEQAIRG</sequence>
<proteinExistence type="predicted"/>
<reference evidence="7 8" key="1">
    <citation type="submission" date="2018-06" db="EMBL/GenBank/DDBJ databases">
        <title>Comparative genomics of rhizobia nodulating Arachis hypogaea in China.</title>
        <authorList>
            <person name="Li Y."/>
        </authorList>
    </citation>
    <scope>NUCLEOTIDE SEQUENCE [LARGE SCALE GENOMIC DNA]</scope>
    <source>
        <strain evidence="7 8">CCBAU 51658</strain>
    </source>
</reference>
<dbReference type="PROSITE" id="PS51078">
    <property type="entry name" value="ICLR_ED"/>
    <property type="match status" value="1"/>
</dbReference>
<keyword evidence="8" id="KW-1185">Reference proteome</keyword>
<evidence type="ECO:0000259" key="5">
    <source>
        <dbReference type="PROSITE" id="PS51077"/>
    </source>
</evidence>
<name>A0ABX6UA29_9BRAD</name>
<evidence type="ECO:0000256" key="2">
    <source>
        <dbReference type="ARBA" id="ARBA00023125"/>
    </source>
</evidence>
<dbReference type="PANTHER" id="PTHR30136:SF39">
    <property type="entry name" value="TRANSCRIPTIONAL REGULATORY PROTEIN"/>
    <property type="match status" value="1"/>
</dbReference>
<keyword evidence="1" id="KW-0805">Transcription regulation</keyword>
<feature type="domain" description="IclR-ED" evidence="6">
    <location>
        <begin position="91"/>
        <end position="273"/>
    </location>
</feature>
<dbReference type="InterPro" id="IPR029016">
    <property type="entry name" value="GAF-like_dom_sf"/>
</dbReference>
<dbReference type="InterPro" id="IPR014757">
    <property type="entry name" value="Tscrpt_reg_IclR_C"/>
</dbReference>
<keyword evidence="3" id="KW-0804">Transcription</keyword>
<dbReference type="Pfam" id="PF01614">
    <property type="entry name" value="IclR_C"/>
    <property type="match status" value="1"/>
</dbReference>
<evidence type="ECO:0000256" key="4">
    <source>
        <dbReference type="SAM" id="MobiDB-lite"/>
    </source>
</evidence>
<dbReference type="Proteomes" id="UP000593880">
    <property type="component" value="Chromosome"/>
</dbReference>
<dbReference type="PANTHER" id="PTHR30136">
    <property type="entry name" value="HELIX-TURN-HELIX TRANSCRIPTIONAL REGULATOR, ICLR FAMILY"/>
    <property type="match status" value="1"/>
</dbReference>
<accession>A0ABX6UA29</accession>
<dbReference type="SUPFAM" id="SSF46785">
    <property type="entry name" value="Winged helix' DNA-binding domain"/>
    <property type="match status" value="1"/>
</dbReference>
<protein>
    <submittedName>
        <fullName evidence="7">IclR family transcriptional regulator</fullName>
    </submittedName>
</protein>
<dbReference type="Gene3D" id="3.30.450.40">
    <property type="match status" value="1"/>
</dbReference>
<organism evidence="7 8">
    <name type="scientific">Bradyrhizobium guangdongense</name>
    <dbReference type="NCBI Taxonomy" id="1325090"/>
    <lineage>
        <taxon>Bacteria</taxon>
        <taxon>Pseudomonadati</taxon>
        <taxon>Pseudomonadota</taxon>
        <taxon>Alphaproteobacteria</taxon>
        <taxon>Hyphomicrobiales</taxon>
        <taxon>Nitrobacteraceae</taxon>
        <taxon>Bradyrhizobium</taxon>
    </lineage>
</organism>
<keyword evidence="2" id="KW-0238">DNA-binding</keyword>
<gene>
    <name evidence="7" type="ORF">XH86_04950</name>
</gene>
<dbReference type="PROSITE" id="PS51077">
    <property type="entry name" value="HTH_ICLR"/>
    <property type="match status" value="1"/>
</dbReference>
<dbReference type="Pfam" id="PF09339">
    <property type="entry name" value="HTH_IclR"/>
    <property type="match status" value="1"/>
</dbReference>
<dbReference type="InterPro" id="IPR036390">
    <property type="entry name" value="WH_DNA-bd_sf"/>
</dbReference>
<dbReference type="CDD" id="cd00090">
    <property type="entry name" value="HTH_ARSR"/>
    <property type="match status" value="1"/>
</dbReference>
<evidence type="ECO:0000256" key="1">
    <source>
        <dbReference type="ARBA" id="ARBA00023015"/>
    </source>
</evidence>
<dbReference type="Gene3D" id="1.10.10.10">
    <property type="entry name" value="Winged helix-like DNA-binding domain superfamily/Winged helix DNA-binding domain"/>
    <property type="match status" value="1"/>
</dbReference>
<feature type="region of interest" description="Disordered" evidence="4">
    <location>
        <begin position="1"/>
        <end position="26"/>
    </location>
</feature>
<dbReference type="InterPro" id="IPR036388">
    <property type="entry name" value="WH-like_DNA-bd_sf"/>
</dbReference>
<dbReference type="EMBL" id="CP030057">
    <property type="protein sequence ID" value="QOZ58167.1"/>
    <property type="molecule type" value="Genomic_DNA"/>
</dbReference>
<feature type="domain" description="HTH iclR-type" evidence="5">
    <location>
        <begin position="27"/>
        <end position="90"/>
    </location>
</feature>
<evidence type="ECO:0000259" key="6">
    <source>
        <dbReference type="PROSITE" id="PS51078"/>
    </source>
</evidence>
<dbReference type="InterPro" id="IPR005471">
    <property type="entry name" value="Tscrpt_reg_IclR_N"/>
</dbReference>
<dbReference type="SMART" id="SM00346">
    <property type="entry name" value="HTH_ICLR"/>
    <property type="match status" value="1"/>
</dbReference>
<evidence type="ECO:0000256" key="3">
    <source>
        <dbReference type="ARBA" id="ARBA00023163"/>
    </source>
</evidence>
<dbReference type="InterPro" id="IPR050707">
    <property type="entry name" value="HTH_MetabolicPath_Reg"/>
</dbReference>
<evidence type="ECO:0000313" key="8">
    <source>
        <dbReference type="Proteomes" id="UP000593880"/>
    </source>
</evidence>
<dbReference type="SUPFAM" id="SSF55781">
    <property type="entry name" value="GAF domain-like"/>
    <property type="match status" value="1"/>
</dbReference>
<evidence type="ECO:0000313" key="7">
    <source>
        <dbReference type="EMBL" id="QOZ58167.1"/>
    </source>
</evidence>
<dbReference type="InterPro" id="IPR011991">
    <property type="entry name" value="ArsR-like_HTH"/>
</dbReference>